<proteinExistence type="predicted"/>
<dbReference type="PANTHER" id="PTHR11001">
    <property type="entry name" value="MITOCHONDRIAL FISSION PROCESS PROTEIN 1"/>
    <property type="match status" value="1"/>
</dbReference>
<reference evidence="1" key="1">
    <citation type="submission" date="2024-01" db="EMBL/GenBank/DDBJ databases">
        <title>Genomic and biogeographic characterisation of Mantoniella tinhauana virus 1, the first discovered Mantoniella-infecting prasinovirus.</title>
        <authorList>
            <person name="Rey Redondo E."/>
            <person name="Yung C.C.M."/>
        </authorList>
    </citation>
    <scope>NUCLEOTIDE SEQUENCE</scope>
    <source>
        <strain evidence="1">Lau Fau Shan</strain>
    </source>
</reference>
<dbReference type="PANTHER" id="PTHR11001:SF2">
    <property type="entry name" value="MITOCHONDRIAL FISSION PROCESS PROTEIN 1"/>
    <property type="match status" value="1"/>
</dbReference>
<organism evidence="1">
    <name type="scientific">Mantoniella tinhauana virus 1</name>
    <dbReference type="NCBI Taxonomy" id="3111543"/>
    <lineage>
        <taxon>Viruses</taxon>
    </lineage>
</organism>
<evidence type="ECO:0000313" key="1">
    <source>
        <dbReference type="EMBL" id="XAO13361.1"/>
    </source>
</evidence>
<dbReference type="GO" id="GO:0000266">
    <property type="term" value="P:mitochondrial fission"/>
    <property type="evidence" value="ECO:0007669"/>
    <property type="project" value="TreeGrafter"/>
</dbReference>
<name>A0AB38ZLW3_9VIRU</name>
<sequence length="163" mass="18994">MCTLALLSPPRVYRRVLRTRKLIDPYRETSIRYMGYANEIGEALDEFIPYWGLSVSTTYIIFDILDKGQKAFDETEKPNRFREFVFASSEALVWQMLASKIWPGGVIKTTVNIVDFIIPNDNDFLPIIIAILLIPKIVRPIDDLVDDMMEQFISKILRRIFML</sequence>
<dbReference type="EMBL" id="PP130629">
    <property type="protein sequence ID" value="XAO13361.1"/>
    <property type="molecule type" value="Genomic_DNA"/>
</dbReference>
<protein>
    <recommendedName>
        <fullName evidence="2">Mitochondrial fission process protein 1</fullName>
    </recommendedName>
</protein>
<dbReference type="InterPro" id="IPR019560">
    <property type="entry name" value="Mitochondrial_18_kDa_protein"/>
</dbReference>
<accession>A0AB38ZLW3</accession>
<evidence type="ECO:0008006" key="2">
    <source>
        <dbReference type="Google" id="ProtNLM"/>
    </source>
</evidence>